<dbReference type="EMBL" id="JAAGRR010000043">
    <property type="protein sequence ID" value="NDY42248.1"/>
    <property type="molecule type" value="Genomic_DNA"/>
</dbReference>
<evidence type="ECO:0000313" key="10">
    <source>
        <dbReference type="EMBL" id="NDY42248.1"/>
    </source>
</evidence>
<keyword evidence="3" id="KW-0004">4Fe-4S</keyword>
<name>A0A6N9TMH8_DISTH</name>
<keyword evidence="6" id="KW-0560">Oxidoreductase</keyword>
<dbReference type="GO" id="GO:0016491">
    <property type="term" value="F:oxidoreductase activity"/>
    <property type="evidence" value="ECO:0007669"/>
    <property type="project" value="UniProtKB-KW"/>
</dbReference>
<gene>
    <name evidence="10" type="ORF">G3N55_05245</name>
</gene>
<feature type="domain" description="4Fe-4S ferredoxin-type" evidence="9">
    <location>
        <begin position="588"/>
        <end position="617"/>
    </location>
</feature>
<evidence type="ECO:0000259" key="9">
    <source>
        <dbReference type="PROSITE" id="PS51379"/>
    </source>
</evidence>
<organism evidence="10 11">
    <name type="scientific">Dissulfurirhabdus thermomarina</name>
    <dbReference type="NCBI Taxonomy" id="1765737"/>
    <lineage>
        <taxon>Bacteria</taxon>
        <taxon>Deltaproteobacteria</taxon>
        <taxon>Dissulfurirhabdaceae</taxon>
        <taxon>Dissulfurirhabdus</taxon>
    </lineage>
</organism>
<keyword evidence="11" id="KW-1185">Reference proteome</keyword>
<dbReference type="InterPro" id="IPR039650">
    <property type="entry name" value="HdrA-like"/>
</dbReference>
<comment type="caution">
    <text evidence="10">The sequence shown here is derived from an EMBL/GenBank/DDBJ whole genome shotgun (WGS) entry which is preliminary data.</text>
</comment>
<dbReference type="GO" id="GO:0046872">
    <property type="term" value="F:metal ion binding"/>
    <property type="evidence" value="ECO:0007669"/>
    <property type="project" value="UniProtKB-KW"/>
</dbReference>
<comment type="similarity">
    <text evidence="2">Belongs to the HdrA family.</text>
</comment>
<accession>A0A6N9TMH8</accession>
<keyword evidence="5" id="KW-0274">FAD</keyword>
<dbReference type="PANTHER" id="PTHR43498">
    <property type="entry name" value="FERREDOXIN:COB-COM HETERODISULFIDE REDUCTASE SUBUNIT A"/>
    <property type="match status" value="1"/>
</dbReference>
<reference evidence="10 11" key="1">
    <citation type="submission" date="2020-02" db="EMBL/GenBank/DDBJ databases">
        <title>Comparative genomics of sulfur disproportionating microorganisms.</title>
        <authorList>
            <person name="Ward L.M."/>
            <person name="Bertran E."/>
            <person name="Johnston D.T."/>
        </authorList>
    </citation>
    <scope>NUCLEOTIDE SEQUENCE [LARGE SCALE GENOMIC DNA]</scope>
    <source>
        <strain evidence="10 11">DSM 100025</strain>
    </source>
</reference>
<evidence type="ECO:0000313" key="11">
    <source>
        <dbReference type="Proteomes" id="UP000469346"/>
    </source>
</evidence>
<evidence type="ECO:0000256" key="1">
    <source>
        <dbReference type="ARBA" id="ARBA00001974"/>
    </source>
</evidence>
<evidence type="ECO:0000256" key="6">
    <source>
        <dbReference type="ARBA" id="ARBA00023002"/>
    </source>
</evidence>
<dbReference type="Gene3D" id="3.30.70.20">
    <property type="match status" value="1"/>
</dbReference>
<evidence type="ECO:0000256" key="8">
    <source>
        <dbReference type="ARBA" id="ARBA00023014"/>
    </source>
</evidence>
<evidence type="ECO:0000256" key="5">
    <source>
        <dbReference type="ARBA" id="ARBA00022827"/>
    </source>
</evidence>
<dbReference type="InterPro" id="IPR017900">
    <property type="entry name" value="4Fe4S_Fe_S_CS"/>
</dbReference>
<feature type="domain" description="4Fe-4S ferredoxin-type" evidence="9">
    <location>
        <begin position="549"/>
        <end position="579"/>
    </location>
</feature>
<sequence length="632" mass="66976">MPEQPGKQAESQGRIGVYICHCGGNISDHVDVKRVAEEVAALPGVAVARTNMFMCSDPGQALIQEDIRQGRIDRVVVASCAPSLHELTFRGAIRRAGLNPYLYEHANIREQVSWVHHGEPATRKAAVLIAAAAAKARRLAPLEPIRVEARRAALVIGGGVAGLRAARDLARSGLRVDLVERSPFLGGQAARLDRLAPTGESAAALVQRLAGEVLEDPAITVHSCAEVTGVEGYVGNFRATVTRRPPEPGRNGDRFPAAGTKPGAFVPFAGVLAAPPPAEAAETVVEAGVIVLATGFRPYVPREGEFGYGRHPGVITLPELIRFMAEHPQPDGVLRVGGREIRRAALIHCVGSRQIPGIHEPDADGNLNEHCSRTCCSAALQAACLIRERYPATRVLEYYRDIRTYGRGQEALYERAGRDGVVFFRYEADAPPEVTPAGGDPPLRVRVRDTLTFGEEVEAEVDLVVLAVGMVPGDIGGLVELLKLPVGADRFLQEVHPKLRPVEVAATGILLAGTCQAPMDVSETCAAAQAASVKAAALLHRGYVELDPFVAAVDPARCTGSGACVEACPVEGAVTLEEVEEADGRTVRRAVVNPALCTGCGVCVAACPSRAIDVCGWTLEQYEAMVDAIAAA</sequence>
<proteinExistence type="inferred from homology"/>
<dbReference type="PROSITE" id="PS51379">
    <property type="entry name" value="4FE4S_FER_2"/>
    <property type="match status" value="2"/>
</dbReference>
<dbReference type="RefSeq" id="WP_163298392.1">
    <property type="nucleotide sequence ID" value="NZ_JAAGRR010000043.1"/>
</dbReference>
<evidence type="ECO:0000256" key="2">
    <source>
        <dbReference type="ARBA" id="ARBA00006561"/>
    </source>
</evidence>
<dbReference type="Pfam" id="PF12831">
    <property type="entry name" value="FAD_oxidored"/>
    <property type="match status" value="1"/>
</dbReference>
<protein>
    <submittedName>
        <fullName evidence="10">CoB--CoM heterodisulfide reductase iron-sulfur subunit A family protein</fullName>
    </submittedName>
</protein>
<dbReference type="InterPro" id="IPR036188">
    <property type="entry name" value="FAD/NAD-bd_sf"/>
</dbReference>
<dbReference type="Proteomes" id="UP000469346">
    <property type="component" value="Unassembled WGS sequence"/>
</dbReference>
<dbReference type="GO" id="GO:0051539">
    <property type="term" value="F:4 iron, 4 sulfur cluster binding"/>
    <property type="evidence" value="ECO:0007669"/>
    <property type="project" value="UniProtKB-KW"/>
</dbReference>
<dbReference type="PROSITE" id="PS00198">
    <property type="entry name" value="4FE4S_FER_1"/>
    <property type="match status" value="1"/>
</dbReference>
<dbReference type="Gene3D" id="3.40.50.720">
    <property type="entry name" value="NAD(P)-binding Rossmann-like Domain"/>
    <property type="match status" value="1"/>
</dbReference>
<dbReference type="InterPro" id="IPR017896">
    <property type="entry name" value="4Fe4S_Fe-S-bd"/>
</dbReference>
<evidence type="ECO:0000256" key="3">
    <source>
        <dbReference type="ARBA" id="ARBA00022485"/>
    </source>
</evidence>
<evidence type="ECO:0000256" key="4">
    <source>
        <dbReference type="ARBA" id="ARBA00022723"/>
    </source>
</evidence>
<keyword evidence="7" id="KW-0408">Iron</keyword>
<evidence type="ECO:0000256" key="7">
    <source>
        <dbReference type="ARBA" id="ARBA00023004"/>
    </source>
</evidence>
<keyword evidence="8" id="KW-0411">Iron-sulfur</keyword>
<dbReference type="PANTHER" id="PTHR43498:SF1">
    <property type="entry name" value="COB--COM HETERODISULFIDE REDUCTASE IRON-SULFUR SUBUNIT A"/>
    <property type="match status" value="1"/>
</dbReference>
<dbReference type="SUPFAM" id="SSF54862">
    <property type="entry name" value="4Fe-4S ferredoxins"/>
    <property type="match status" value="1"/>
</dbReference>
<dbReference type="AlphaFoldDB" id="A0A6N9TMH8"/>
<keyword evidence="5" id="KW-0285">Flavoprotein</keyword>
<dbReference type="SUPFAM" id="SSF51905">
    <property type="entry name" value="FAD/NAD(P)-binding domain"/>
    <property type="match status" value="1"/>
</dbReference>
<keyword evidence="4" id="KW-0479">Metal-binding</keyword>
<dbReference type="Pfam" id="PF12838">
    <property type="entry name" value="Fer4_7"/>
    <property type="match status" value="1"/>
</dbReference>
<comment type="cofactor">
    <cofactor evidence="1">
        <name>FAD</name>
        <dbReference type="ChEBI" id="CHEBI:57692"/>
    </cofactor>
</comment>